<organism evidence="8 9">
    <name type="scientific">Plantactinospora soyae</name>
    <dbReference type="NCBI Taxonomy" id="1544732"/>
    <lineage>
        <taxon>Bacteria</taxon>
        <taxon>Bacillati</taxon>
        <taxon>Actinomycetota</taxon>
        <taxon>Actinomycetes</taxon>
        <taxon>Micromonosporales</taxon>
        <taxon>Micromonosporaceae</taxon>
        <taxon>Plantactinospora</taxon>
    </lineage>
</organism>
<evidence type="ECO:0000256" key="4">
    <source>
        <dbReference type="ARBA" id="ARBA00022989"/>
    </source>
</evidence>
<gene>
    <name evidence="8" type="ORF">H4W31_003662</name>
</gene>
<dbReference type="InterPro" id="IPR036259">
    <property type="entry name" value="MFS_trans_sf"/>
</dbReference>
<feature type="transmembrane region" description="Helical" evidence="6">
    <location>
        <begin position="305"/>
        <end position="323"/>
    </location>
</feature>
<dbReference type="PANTHER" id="PTHR23513:SF6">
    <property type="entry name" value="MAJOR FACILITATOR SUPERFAMILY ASSOCIATED DOMAIN-CONTAINING PROTEIN"/>
    <property type="match status" value="1"/>
</dbReference>
<evidence type="ECO:0000259" key="7">
    <source>
        <dbReference type="PROSITE" id="PS50850"/>
    </source>
</evidence>
<dbReference type="CDD" id="cd06173">
    <property type="entry name" value="MFS_MefA_like"/>
    <property type="match status" value="1"/>
</dbReference>
<dbReference type="Gene3D" id="1.20.1250.20">
    <property type="entry name" value="MFS general substrate transporter like domains"/>
    <property type="match status" value="1"/>
</dbReference>
<evidence type="ECO:0000256" key="5">
    <source>
        <dbReference type="ARBA" id="ARBA00023136"/>
    </source>
</evidence>
<evidence type="ECO:0000256" key="6">
    <source>
        <dbReference type="SAM" id="Phobius"/>
    </source>
</evidence>
<evidence type="ECO:0000256" key="3">
    <source>
        <dbReference type="ARBA" id="ARBA00022692"/>
    </source>
</evidence>
<dbReference type="EMBL" id="JADBEB010000001">
    <property type="protein sequence ID" value="MBE1488024.1"/>
    <property type="molecule type" value="Genomic_DNA"/>
</dbReference>
<feature type="transmembrane region" description="Helical" evidence="6">
    <location>
        <begin position="329"/>
        <end position="350"/>
    </location>
</feature>
<dbReference type="InterPro" id="IPR020846">
    <property type="entry name" value="MFS_dom"/>
</dbReference>
<keyword evidence="3 6" id="KW-0812">Transmembrane</keyword>
<dbReference type="SUPFAM" id="SSF103473">
    <property type="entry name" value="MFS general substrate transporter"/>
    <property type="match status" value="1"/>
</dbReference>
<comment type="caution">
    <text evidence="8">The sequence shown here is derived from an EMBL/GenBank/DDBJ whole genome shotgun (WGS) entry which is preliminary data.</text>
</comment>
<protein>
    <submittedName>
        <fullName evidence="8">MFS family permease</fullName>
    </submittedName>
</protein>
<dbReference type="AlphaFoldDB" id="A0A927R626"/>
<keyword evidence="9" id="KW-1185">Reference proteome</keyword>
<dbReference type="Proteomes" id="UP000649753">
    <property type="component" value="Unassembled WGS sequence"/>
</dbReference>
<evidence type="ECO:0000256" key="1">
    <source>
        <dbReference type="ARBA" id="ARBA00004651"/>
    </source>
</evidence>
<keyword evidence="5 6" id="KW-0472">Membrane</keyword>
<feature type="transmembrane region" description="Helical" evidence="6">
    <location>
        <begin position="362"/>
        <end position="384"/>
    </location>
</feature>
<reference evidence="8" key="1">
    <citation type="submission" date="2020-10" db="EMBL/GenBank/DDBJ databases">
        <title>Sequencing the genomes of 1000 actinobacteria strains.</title>
        <authorList>
            <person name="Klenk H.-P."/>
        </authorList>
    </citation>
    <scope>NUCLEOTIDE SEQUENCE</scope>
    <source>
        <strain evidence="8">DSM 46832</strain>
    </source>
</reference>
<feature type="transmembrane region" description="Helical" evidence="6">
    <location>
        <begin position="58"/>
        <end position="79"/>
    </location>
</feature>
<feature type="transmembrane region" description="Helical" evidence="6">
    <location>
        <begin position="396"/>
        <end position="414"/>
    </location>
</feature>
<accession>A0A927R626</accession>
<keyword evidence="4 6" id="KW-1133">Transmembrane helix</keyword>
<dbReference type="PANTHER" id="PTHR23513">
    <property type="entry name" value="INTEGRAL MEMBRANE EFFLUX PROTEIN-RELATED"/>
    <property type="match status" value="1"/>
</dbReference>
<feature type="domain" description="Major facilitator superfamily (MFS) profile" evidence="7">
    <location>
        <begin position="185"/>
        <end position="426"/>
    </location>
</feature>
<sequence>MTQQLTPPPATDPAPRPSLWRARNFLLLWSGQTVSELGTRISGIAIPLLAANDLDASVFQISLLTFLAWLPYLLFSLPAGILADRVDQRKLMIACDLGRMALLVSLPLVAIGGTLSLAYLYVVVGLSGVLTVLFTVAYRSTLPKLVAASQLVDANGKLGMSQEFAELVGTTIGGALIGAVGAARTFFSNGFAFLVSAVTLWLIREVPAEPDTGPADDGRPSVRDALTGGLSFIRRQPILSKLLACTTTSNFFVMASSSIEITFLVRELHASSLLVGLVFTISALGGLVAGAMTNRISARIGSARIIWVAMLVPGPLYLLMPLARPGWGLLLYGAGLAAFSANSVLFNAAAMSYRQHVTPARLLGRVNAAFLWVCYGVIPLGALFGGALGSQLGLRTALWICVLGTWSAALFVLFSPLRKMRDMPAV</sequence>
<comment type="subcellular location">
    <subcellularLocation>
        <location evidence="1">Cell membrane</location>
        <topology evidence="1">Multi-pass membrane protein</topology>
    </subcellularLocation>
</comment>
<dbReference type="PROSITE" id="PS50850">
    <property type="entry name" value="MFS"/>
    <property type="match status" value="1"/>
</dbReference>
<dbReference type="RefSeq" id="WP_318783254.1">
    <property type="nucleotide sequence ID" value="NZ_JADBEB010000001.1"/>
</dbReference>
<keyword evidence="2" id="KW-1003">Cell membrane</keyword>
<evidence type="ECO:0000313" key="9">
    <source>
        <dbReference type="Proteomes" id="UP000649753"/>
    </source>
</evidence>
<feature type="transmembrane region" description="Helical" evidence="6">
    <location>
        <begin position="271"/>
        <end position="293"/>
    </location>
</feature>
<evidence type="ECO:0000256" key="2">
    <source>
        <dbReference type="ARBA" id="ARBA00022475"/>
    </source>
</evidence>
<dbReference type="Pfam" id="PF07690">
    <property type="entry name" value="MFS_1"/>
    <property type="match status" value="1"/>
</dbReference>
<dbReference type="InterPro" id="IPR011701">
    <property type="entry name" value="MFS"/>
</dbReference>
<name>A0A927R626_9ACTN</name>
<proteinExistence type="predicted"/>
<dbReference type="GO" id="GO:0005886">
    <property type="term" value="C:plasma membrane"/>
    <property type="evidence" value="ECO:0007669"/>
    <property type="project" value="UniProtKB-SubCell"/>
</dbReference>
<dbReference type="GO" id="GO:0022857">
    <property type="term" value="F:transmembrane transporter activity"/>
    <property type="evidence" value="ECO:0007669"/>
    <property type="project" value="InterPro"/>
</dbReference>
<evidence type="ECO:0000313" key="8">
    <source>
        <dbReference type="EMBL" id="MBE1488024.1"/>
    </source>
</evidence>